<evidence type="ECO:0000313" key="2">
    <source>
        <dbReference type="EMBL" id="PFH55528.1"/>
    </source>
</evidence>
<accession>A0A2A9P2H4</accession>
<evidence type="ECO:0000256" key="1">
    <source>
        <dbReference type="SAM" id="MobiDB-lite"/>
    </source>
</evidence>
<dbReference type="Proteomes" id="UP000037136">
    <property type="component" value="Unassembled WGS sequence"/>
</dbReference>
<comment type="caution">
    <text evidence="2">The sequence shown here is derived from an EMBL/GenBank/DDBJ whole genome shotgun (WGS) entry which is preliminary data.</text>
</comment>
<feature type="compositionally biased region" description="Polar residues" evidence="1">
    <location>
        <begin position="58"/>
        <end position="77"/>
    </location>
</feature>
<feature type="compositionally biased region" description="Basic and acidic residues" evidence="1">
    <location>
        <begin position="43"/>
        <end position="57"/>
    </location>
</feature>
<name>A0A2A9P2H4_OPHUN</name>
<keyword evidence="3" id="KW-1185">Reference proteome</keyword>
<proteinExistence type="predicted"/>
<sequence length="86" mass="9571">MNARALLFAPSRWEPVIILIISYPPSVVLRNALPSFGPPSQRRLRDPQKPEADRGQRDTAQMPTSLPRSCMVPSNCTAKKDLDMAP</sequence>
<dbReference type="EMBL" id="LAZP02000872">
    <property type="protein sequence ID" value="PFH55528.1"/>
    <property type="molecule type" value="Genomic_DNA"/>
</dbReference>
<protein>
    <submittedName>
        <fullName evidence="2">Uncharacterized protein</fullName>
    </submittedName>
</protein>
<evidence type="ECO:0000313" key="3">
    <source>
        <dbReference type="Proteomes" id="UP000037136"/>
    </source>
</evidence>
<dbReference type="AlphaFoldDB" id="A0A2A9P2H4"/>
<reference evidence="2 3" key="2">
    <citation type="journal article" date="2017" name="Sci. Rep.">
        <title>Ant-infecting Ophiocordyceps genomes reveal a high diversity of potential behavioral manipulation genes and a possible major role for enterotoxins.</title>
        <authorList>
            <person name="de Bekker C."/>
            <person name="Ohm R.A."/>
            <person name="Evans H.C."/>
            <person name="Brachmann A."/>
            <person name="Hughes D.P."/>
        </authorList>
    </citation>
    <scope>NUCLEOTIDE SEQUENCE [LARGE SCALE GENOMIC DNA]</scope>
    <source>
        <strain evidence="2 3">SC16a</strain>
    </source>
</reference>
<organism evidence="2 3">
    <name type="scientific">Ophiocordyceps unilateralis</name>
    <name type="common">Zombie-ant fungus</name>
    <name type="synonym">Torrubia unilateralis</name>
    <dbReference type="NCBI Taxonomy" id="268505"/>
    <lineage>
        <taxon>Eukaryota</taxon>
        <taxon>Fungi</taxon>
        <taxon>Dikarya</taxon>
        <taxon>Ascomycota</taxon>
        <taxon>Pezizomycotina</taxon>
        <taxon>Sordariomycetes</taxon>
        <taxon>Hypocreomycetidae</taxon>
        <taxon>Hypocreales</taxon>
        <taxon>Ophiocordycipitaceae</taxon>
        <taxon>Ophiocordyceps</taxon>
    </lineage>
</organism>
<gene>
    <name evidence="2" type="ORF">XA68_18113</name>
</gene>
<reference evidence="2 3" key="1">
    <citation type="journal article" date="2015" name="BMC Genomics">
        <title>Gene expression during zombie ant biting behavior reflects the complexity underlying fungal parasitic behavioral manipulation.</title>
        <authorList>
            <person name="de Bekker C."/>
            <person name="Ohm R.A."/>
            <person name="Loreto R.G."/>
            <person name="Sebastian A."/>
            <person name="Albert I."/>
            <person name="Merrow M."/>
            <person name="Brachmann A."/>
            <person name="Hughes D.P."/>
        </authorList>
    </citation>
    <scope>NUCLEOTIDE SEQUENCE [LARGE SCALE GENOMIC DNA]</scope>
    <source>
        <strain evidence="2 3">SC16a</strain>
    </source>
</reference>
<feature type="region of interest" description="Disordered" evidence="1">
    <location>
        <begin position="34"/>
        <end position="86"/>
    </location>
</feature>